<dbReference type="AlphaFoldDB" id="A0A4Y7SYN6"/>
<name>A0A4Y7SYN6_COPMI</name>
<organism evidence="2 3">
    <name type="scientific">Coprinellus micaceus</name>
    <name type="common">Glistening ink-cap mushroom</name>
    <name type="synonym">Coprinus micaceus</name>
    <dbReference type="NCBI Taxonomy" id="71717"/>
    <lineage>
        <taxon>Eukaryota</taxon>
        <taxon>Fungi</taxon>
        <taxon>Dikarya</taxon>
        <taxon>Basidiomycota</taxon>
        <taxon>Agaricomycotina</taxon>
        <taxon>Agaricomycetes</taxon>
        <taxon>Agaricomycetidae</taxon>
        <taxon>Agaricales</taxon>
        <taxon>Agaricineae</taxon>
        <taxon>Psathyrellaceae</taxon>
        <taxon>Coprinellus</taxon>
    </lineage>
</organism>
<protein>
    <submittedName>
        <fullName evidence="2">Uncharacterized protein</fullName>
    </submittedName>
</protein>
<sequence>MVVIQLYSRQALVMSKILPVFFLNHGADRCSFQVATIIARVRKFPTASNQNPQKARLEATSVINRFGKITFSPFRPAESATANSPLSTLPPGRSPRHQISDRAPLCKRPTRCPKTRLGRRLVWIRRTLRARKRPWIRKILWTQGELWIRRRPM</sequence>
<dbReference type="EMBL" id="QPFP01000044">
    <property type="protein sequence ID" value="TEB26960.1"/>
    <property type="molecule type" value="Genomic_DNA"/>
</dbReference>
<evidence type="ECO:0000256" key="1">
    <source>
        <dbReference type="SAM" id="MobiDB-lite"/>
    </source>
</evidence>
<proteinExistence type="predicted"/>
<gene>
    <name evidence="2" type="ORF">FA13DRAFT_986704</name>
</gene>
<evidence type="ECO:0000313" key="3">
    <source>
        <dbReference type="Proteomes" id="UP000298030"/>
    </source>
</evidence>
<accession>A0A4Y7SYN6</accession>
<comment type="caution">
    <text evidence="2">The sequence shown here is derived from an EMBL/GenBank/DDBJ whole genome shotgun (WGS) entry which is preliminary data.</text>
</comment>
<feature type="region of interest" description="Disordered" evidence="1">
    <location>
        <begin position="76"/>
        <end position="101"/>
    </location>
</feature>
<reference evidence="2 3" key="1">
    <citation type="journal article" date="2019" name="Nat. Ecol. Evol.">
        <title>Megaphylogeny resolves global patterns of mushroom evolution.</title>
        <authorList>
            <person name="Varga T."/>
            <person name="Krizsan K."/>
            <person name="Foldi C."/>
            <person name="Dima B."/>
            <person name="Sanchez-Garcia M."/>
            <person name="Sanchez-Ramirez S."/>
            <person name="Szollosi G.J."/>
            <person name="Szarkandi J.G."/>
            <person name="Papp V."/>
            <person name="Albert L."/>
            <person name="Andreopoulos W."/>
            <person name="Angelini C."/>
            <person name="Antonin V."/>
            <person name="Barry K.W."/>
            <person name="Bougher N.L."/>
            <person name="Buchanan P."/>
            <person name="Buyck B."/>
            <person name="Bense V."/>
            <person name="Catcheside P."/>
            <person name="Chovatia M."/>
            <person name="Cooper J."/>
            <person name="Damon W."/>
            <person name="Desjardin D."/>
            <person name="Finy P."/>
            <person name="Geml J."/>
            <person name="Haridas S."/>
            <person name="Hughes K."/>
            <person name="Justo A."/>
            <person name="Karasinski D."/>
            <person name="Kautmanova I."/>
            <person name="Kiss B."/>
            <person name="Kocsube S."/>
            <person name="Kotiranta H."/>
            <person name="LaButti K.M."/>
            <person name="Lechner B.E."/>
            <person name="Liimatainen K."/>
            <person name="Lipzen A."/>
            <person name="Lukacs Z."/>
            <person name="Mihaltcheva S."/>
            <person name="Morgado L.N."/>
            <person name="Niskanen T."/>
            <person name="Noordeloos M.E."/>
            <person name="Ohm R.A."/>
            <person name="Ortiz-Santana B."/>
            <person name="Ovrebo C."/>
            <person name="Racz N."/>
            <person name="Riley R."/>
            <person name="Savchenko A."/>
            <person name="Shiryaev A."/>
            <person name="Soop K."/>
            <person name="Spirin V."/>
            <person name="Szebenyi C."/>
            <person name="Tomsovsky M."/>
            <person name="Tulloss R.E."/>
            <person name="Uehling J."/>
            <person name="Grigoriev I.V."/>
            <person name="Vagvolgyi C."/>
            <person name="Papp T."/>
            <person name="Martin F.M."/>
            <person name="Miettinen O."/>
            <person name="Hibbett D.S."/>
            <person name="Nagy L.G."/>
        </authorList>
    </citation>
    <scope>NUCLEOTIDE SEQUENCE [LARGE SCALE GENOMIC DNA]</scope>
    <source>
        <strain evidence="2 3">FP101781</strain>
    </source>
</reference>
<evidence type="ECO:0000313" key="2">
    <source>
        <dbReference type="EMBL" id="TEB26960.1"/>
    </source>
</evidence>
<dbReference type="Proteomes" id="UP000298030">
    <property type="component" value="Unassembled WGS sequence"/>
</dbReference>
<keyword evidence="3" id="KW-1185">Reference proteome</keyword>